<dbReference type="Gene3D" id="2.60.40.10">
    <property type="entry name" value="Immunoglobulins"/>
    <property type="match status" value="2"/>
</dbReference>
<dbReference type="RefSeq" id="WP_253020306.1">
    <property type="nucleotide sequence ID" value="NZ_JAOSHN010000008.1"/>
</dbReference>
<dbReference type="Proteomes" id="UP001065549">
    <property type="component" value="Unassembled WGS sequence"/>
</dbReference>
<keyword evidence="3" id="KW-1185">Reference proteome</keyword>
<proteinExistence type="predicted"/>
<sequence length="621" mass="67668">MISAIRWKRVMAAVLSLCLITATIPLLPGEGFLAMAAAKEKLIQAGSGGIANPAKPASKNAAWSGEYLYFGEYYQGNATDKEPIKWKVLDNGKKNSLSSENGCMLLLSDQVVDCVQFNENSVEGNEWKDSNLLKWLNSDGFSGFYTSGGFLKTAFQESEQGAIWNSNGSKSDDTYGWYTNPAIGGNKIFCLTAADINNEKYGFYNANGAAQSRKQTVTTYAKGQGANSAGVWWLRSASTTEANFAAIVDFDGEVAIGNVHSNDVGAAPAFNLNLSSVLFTSAAEGSKSSTFKKVATNGSITEWKATLSDKNSMSGSAGVSGKGVSGNTVTLTKGYPAAALTIRHPALQSFGSANYTNVTAALTDSRGEILYYGSINSNKTATSSSLTIPAGLPLGTYTLKIYGEQWNGDKRTDYATGTPYTINLNVKEQETTVPKPKAAPPATPKVKGSVTYNSAKVTWKKVKGAAGYQVYRATKNGKYKKVKTTKATSWTNKKLTTGQSYYYKVRAYKNQGGKNLYSNFSKRLKAVPRTKAPSYKLTAGKKKIRISWKKVHGADGYRIYRAKSKNGKYKQIKDSRSKLRRYTSICLTSHHRYYYKVRSYRIVKGKKVYSPYSTVKSVRTK</sequence>
<evidence type="ECO:0000313" key="3">
    <source>
        <dbReference type="Proteomes" id="UP001065549"/>
    </source>
</evidence>
<evidence type="ECO:0000259" key="1">
    <source>
        <dbReference type="PROSITE" id="PS50853"/>
    </source>
</evidence>
<dbReference type="EMBL" id="JAOSHN010000008">
    <property type="protein sequence ID" value="MCU7380134.1"/>
    <property type="molecule type" value="Genomic_DNA"/>
</dbReference>
<reference evidence="2" key="1">
    <citation type="submission" date="2022-09" db="EMBL/GenBank/DDBJ databases">
        <title>Culturomic study of gut microbiota in children with autism spectrum disorder.</title>
        <authorList>
            <person name="Efimov B.A."/>
            <person name="Chaplin A.V."/>
            <person name="Sokolova S.R."/>
            <person name="Pikina A.P."/>
            <person name="Korzhanova M."/>
            <person name="Belova V."/>
            <person name="Korostin D."/>
        </authorList>
    </citation>
    <scope>NUCLEOTIDE SEQUENCE</scope>
    <source>
        <strain evidence="2">ASD5510</strain>
    </source>
</reference>
<dbReference type="CDD" id="cd00063">
    <property type="entry name" value="FN3"/>
    <property type="match status" value="2"/>
</dbReference>
<dbReference type="InterPro" id="IPR036116">
    <property type="entry name" value="FN3_sf"/>
</dbReference>
<gene>
    <name evidence="2" type="ORF">OBO34_17500</name>
</gene>
<dbReference type="AlphaFoldDB" id="A0A9J6QXB3"/>
<dbReference type="Pfam" id="PF19789">
    <property type="entry name" value="DUF6273"/>
    <property type="match status" value="1"/>
</dbReference>
<dbReference type="SUPFAM" id="SSF49265">
    <property type="entry name" value="Fibronectin type III"/>
    <property type="match status" value="2"/>
</dbReference>
<dbReference type="InterPro" id="IPR046240">
    <property type="entry name" value="DUF6273"/>
</dbReference>
<dbReference type="SMART" id="SM00060">
    <property type="entry name" value="FN3"/>
    <property type="match status" value="2"/>
</dbReference>
<evidence type="ECO:0000313" key="2">
    <source>
        <dbReference type="EMBL" id="MCU7380134.1"/>
    </source>
</evidence>
<dbReference type="InterPro" id="IPR013783">
    <property type="entry name" value="Ig-like_fold"/>
</dbReference>
<comment type="caution">
    <text evidence="2">The sequence shown here is derived from an EMBL/GenBank/DDBJ whole genome shotgun (WGS) entry which is preliminary data.</text>
</comment>
<dbReference type="PROSITE" id="PS50853">
    <property type="entry name" value="FN3"/>
    <property type="match status" value="1"/>
</dbReference>
<feature type="domain" description="Fibronectin type-III" evidence="1">
    <location>
        <begin position="440"/>
        <end position="533"/>
    </location>
</feature>
<dbReference type="InterPro" id="IPR003961">
    <property type="entry name" value="FN3_dom"/>
</dbReference>
<accession>A0A9J6QXB3</accession>
<name>A0A9J6QXB3_9FIRM</name>
<organism evidence="2 3">
    <name type="scientific">Hominibacterium faecale</name>
    <dbReference type="NCBI Taxonomy" id="2839743"/>
    <lineage>
        <taxon>Bacteria</taxon>
        <taxon>Bacillati</taxon>
        <taxon>Bacillota</taxon>
        <taxon>Clostridia</taxon>
        <taxon>Peptostreptococcales</taxon>
        <taxon>Anaerovoracaceae</taxon>
        <taxon>Hominibacterium</taxon>
    </lineage>
</organism>
<dbReference type="Pfam" id="PF00041">
    <property type="entry name" value="fn3"/>
    <property type="match status" value="1"/>
</dbReference>
<protein>
    <submittedName>
        <fullName evidence="2">Fibronectin type III domain-containing protein</fullName>
    </submittedName>
</protein>